<keyword evidence="2" id="KW-0645">Protease</keyword>
<evidence type="ECO:0000259" key="1">
    <source>
        <dbReference type="Pfam" id="PF00144"/>
    </source>
</evidence>
<dbReference type="Proteomes" id="UP000076717">
    <property type="component" value="Unassembled WGS sequence"/>
</dbReference>
<reference evidence="5" key="3">
    <citation type="submission" date="2019-12" db="EMBL/GenBank/DDBJ databases">
        <title>Complete and draft genome sequences of new strains and members of some known species of the genus Rathayibacter isolated from plants.</title>
        <authorList>
            <person name="Tarlachkov S.V."/>
            <person name="Starodumova I.P."/>
            <person name="Dorofeeva L.V."/>
            <person name="Prisyazhnaya N.V."/>
            <person name="Leyn S."/>
            <person name="Zlamal J."/>
            <person name="Elan M."/>
            <person name="Osterman A.L."/>
            <person name="Nadler S."/>
            <person name="Subbotin S.A."/>
            <person name="Evtushenko L.I."/>
        </authorList>
    </citation>
    <scope>NUCLEOTIDE SEQUENCE [LARGE SCALE GENOMIC DNA]</scope>
    <source>
        <strain evidence="5">VKM Ac-2761</strain>
    </source>
</reference>
<dbReference type="EMBL" id="CP047186">
    <property type="protein sequence ID" value="QHC56467.1"/>
    <property type="molecule type" value="Genomic_DNA"/>
</dbReference>
<dbReference type="Pfam" id="PF00144">
    <property type="entry name" value="Beta-lactamase"/>
    <property type="match status" value="1"/>
</dbReference>
<name>A0A162GMX8_9MICO</name>
<dbReference type="InterPro" id="IPR012338">
    <property type="entry name" value="Beta-lactam/transpept-like"/>
</dbReference>
<dbReference type="SUPFAM" id="SSF56601">
    <property type="entry name" value="beta-lactamase/transpeptidase-like"/>
    <property type="match status" value="1"/>
</dbReference>
<dbReference type="PANTHER" id="PTHR46825">
    <property type="entry name" value="D-ALANYL-D-ALANINE-CARBOXYPEPTIDASE/ENDOPEPTIDASE AMPH"/>
    <property type="match status" value="1"/>
</dbReference>
<dbReference type="PROSITE" id="PS51257">
    <property type="entry name" value="PROKAR_LIPOPROTEIN"/>
    <property type="match status" value="1"/>
</dbReference>
<organism evidence="2 4">
    <name type="scientific">Rathayibacter tanaceti</name>
    <dbReference type="NCBI Taxonomy" id="1671680"/>
    <lineage>
        <taxon>Bacteria</taxon>
        <taxon>Bacillati</taxon>
        <taxon>Actinomycetota</taxon>
        <taxon>Actinomycetes</taxon>
        <taxon>Micrococcales</taxon>
        <taxon>Microbacteriaceae</taxon>
        <taxon>Rathayibacter</taxon>
    </lineage>
</organism>
<protein>
    <submittedName>
        <fullName evidence="2">D-alanyl-D-alanine carboxypeptidase</fullName>
        <ecNumber evidence="2">3.4.16.4</ecNumber>
    </submittedName>
    <submittedName>
        <fullName evidence="3">Serine hydrolase</fullName>
    </submittedName>
</protein>
<accession>A0A162GMX8</accession>
<keyword evidence="2" id="KW-0121">Carboxypeptidase</keyword>
<evidence type="ECO:0000313" key="5">
    <source>
        <dbReference type="Proteomes" id="UP000465031"/>
    </source>
</evidence>
<dbReference type="PANTHER" id="PTHR46825:SF7">
    <property type="entry name" value="D-ALANYL-D-ALANINE CARBOXYPEPTIDASE"/>
    <property type="match status" value="1"/>
</dbReference>
<dbReference type="OrthoDB" id="3174977at2"/>
<keyword evidence="4" id="KW-1185">Reference proteome</keyword>
<feature type="domain" description="Beta-lactamase-related" evidence="1">
    <location>
        <begin position="83"/>
        <end position="373"/>
    </location>
</feature>
<dbReference type="Gene3D" id="3.40.710.10">
    <property type="entry name" value="DD-peptidase/beta-lactamase superfamily"/>
    <property type="match status" value="1"/>
</dbReference>
<dbReference type="RefSeq" id="WP_068212677.1">
    <property type="nucleotide sequence ID" value="NZ_CP047186.1"/>
</dbReference>
<dbReference type="EMBL" id="LIIN01000129">
    <property type="protein sequence ID" value="KZX20158.1"/>
    <property type="molecule type" value="Genomic_DNA"/>
</dbReference>
<proteinExistence type="predicted"/>
<reference evidence="2 4" key="1">
    <citation type="submission" date="2015-08" db="EMBL/GenBank/DDBJ databases">
        <title>Draft Genome Sequence of Rathayibacter sp. Strain VKM Ac-2596 Isolated from Leaf Gall Induced by Plant-Parasitic Nematodes.</title>
        <authorList>
            <person name="Vasilenko O.V."/>
            <person name="Starodumova I.P."/>
            <person name="Tarlachkov S.V."/>
            <person name="Dorofeeva L.V."/>
            <person name="Evtushenko L.I."/>
        </authorList>
    </citation>
    <scope>NUCLEOTIDE SEQUENCE [LARGE SCALE GENOMIC DNA]</scope>
    <source>
        <strain evidence="2 4">VKM Ac-2596</strain>
    </source>
</reference>
<dbReference type="KEGG" id="rte:GSU10_13075"/>
<evidence type="ECO:0000313" key="4">
    <source>
        <dbReference type="Proteomes" id="UP000076717"/>
    </source>
</evidence>
<dbReference type="EC" id="3.4.16.4" evidence="2"/>
<dbReference type="InterPro" id="IPR001466">
    <property type="entry name" value="Beta-lactam-related"/>
</dbReference>
<evidence type="ECO:0000313" key="3">
    <source>
        <dbReference type="EMBL" id="QHC56467.1"/>
    </source>
</evidence>
<dbReference type="PATRIC" id="fig|1671680.3.peg.2939"/>
<reference evidence="3" key="2">
    <citation type="submission" date="2019-12" db="EMBL/GenBank/DDBJ databases">
        <title>Complete and Draft Genome Sequences of New Strains and Members of Some Known Species of the Genus Rathayibacter isolated from Plants.</title>
        <authorList>
            <person name="Tarlachkov S.V."/>
            <person name="Starodumova I.P."/>
            <person name="Dorofeeva L.V."/>
            <person name="Prisyazhnaya N.V."/>
            <person name="Leyn S.A."/>
            <person name="Zlamal J.E."/>
            <person name="Elane M.L."/>
            <person name="Osterman A.L."/>
            <person name="Nadler S.A."/>
            <person name="Subbotin S.A."/>
            <person name="Evtushenko L.I."/>
        </authorList>
    </citation>
    <scope>NUCLEOTIDE SEQUENCE</scope>
    <source>
        <strain evidence="3">VKM Ac-2761</strain>
    </source>
</reference>
<dbReference type="InterPro" id="IPR050491">
    <property type="entry name" value="AmpC-like"/>
</dbReference>
<gene>
    <name evidence="2" type="ORF">ACH61_02738</name>
    <name evidence="3" type="ORF">GSU10_13075</name>
</gene>
<dbReference type="GO" id="GO:0009002">
    <property type="term" value="F:serine-type D-Ala-D-Ala carboxypeptidase activity"/>
    <property type="evidence" value="ECO:0007669"/>
    <property type="project" value="UniProtKB-EC"/>
</dbReference>
<sequence>MVGIRTLTRTGLLIVPVLVLALAGCTGSSSSSVPDAPGGPVPEELSAALTAVLDEAIGVAGATGAVAGVWSPWAGGWEAAIGSESDERTTPLTTQAHVRLGTGGTEAMTCDVVAGLADEGRLDLDADIGLALRSLPGVDGLTLRQLCSHTSGLADFRSALWPAVVQNPTRRWPTLELLSAAQVRAESADPGEAWSDSSTGPLLAGLVATQATGRSMSSLYGEYVVPRYGLRSTTLPSASQIDLPAPAPRGYAAGLDPLTGALRCDVRRDVGTASPSSLGAAGGVVTDLEDLRRLAVGLAVDPAGDAMWLDPVPQGQGRPEWLLAGLGGHQAGPLRGFAGIAPGFLTAAYSDPDSGLTVAVSFNSSIPGPDLVATVARGLAAVAVEQGAAAGAAGLPQLPWTAEGERSAVQATQPRC</sequence>
<dbReference type="Proteomes" id="UP000465031">
    <property type="component" value="Chromosome"/>
</dbReference>
<dbReference type="AlphaFoldDB" id="A0A162GMX8"/>
<evidence type="ECO:0000313" key="2">
    <source>
        <dbReference type="EMBL" id="KZX20158.1"/>
    </source>
</evidence>
<keyword evidence="2" id="KW-0378">Hydrolase</keyword>